<dbReference type="InterPro" id="IPR036775">
    <property type="entry name" value="DNA_pol_Y-fam_lit_finger_sf"/>
</dbReference>
<dbReference type="PANTHER" id="PTHR11076">
    <property type="entry name" value="DNA REPAIR POLYMERASE UMUC / TRANSFERASE FAMILY MEMBER"/>
    <property type="match status" value="1"/>
</dbReference>
<keyword evidence="5" id="KW-1185">Reference proteome</keyword>
<evidence type="ECO:0000256" key="1">
    <source>
        <dbReference type="ARBA" id="ARBA00010945"/>
    </source>
</evidence>
<dbReference type="RefSeq" id="WP_017174683.1">
    <property type="nucleotide sequence ID" value="NZ_CABMJU010000043.1"/>
</dbReference>
<dbReference type="CDD" id="cd01700">
    <property type="entry name" value="PolY_Pol_V_umuC"/>
    <property type="match status" value="1"/>
</dbReference>
<dbReference type="PROSITE" id="PS50173">
    <property type="entry name" value="UMUC"/>
    <property type="match status" value="1"/>
</dbReference>
<dbReference type="InterPro" id="IPR017961">
    <property type="entry name" value="DNA_pol_Y-fam_little_finger"/>
</dbReference>
<dbReference type="GO" id="GO:0003887">
    <property type="term" value="F:DNA-directed DNA polymerase activity"/>
    <property type="evidence" value="ECO:0007669"/>
    <property type="project" value="TreeGrafter"/>
</dbReference>
<keyword evidence="3" id="KW-0234">DNA repair</keyword>
<dbReference type="AlphaFoldDB" id="A0A4Q9WTH6"/>
<gene>
    <name evidence="4" type="ORF">J7T32_010185</name>
</gene>
<reference evidence="4 5" key="1">
    <citation type="submission" date="2022-06" db="EMBL/GenBank/DDBJ databases">
        <title>Staphylococcus hominis ShoR14 genome sequence.</title>
        <authorList>
            <person name="Yeo C.C."/>
            <person name="Chew C.H."/>
            <person name="Che Hamzah A.M."/>
            <person name="Al-Trad E.I."/>
        </authorList>
    </citation>
    <scope>NUCLEOTIDE SEQUENCE [LARGE SCALE GENOMIC DNA]</scope>
    <source>
        <strain evidence="4 5">ShoR14</strain>
    </source>
</reference>
<comment type="similarity">
    <text evidence="1">Belongs to the DNA polymerase type-Y family.</text>
</comment>
<comment type="caution">
    <text evidence="4">The sequence shown here is derived from an EMBL/GenBank/DDBJ whole genome shotgun (WGS) entry which is preliminary data.</text>
</comment>
<dbReference type="InterPro" id="IPR043502">
    <property type="entry name" value="DNA/RNA_pol_sf"/>
</dbReference>
<evidence type="ECO:0000313" key="4">
    <source>
        <dbReference type="EMBL" id="MCM5673107.1"/>
    </source>
</evidence>
<dbReference type="GO" id="GO:0009432">
    <property type="term" value="P:SOS response"/>
    <property type="evidence" value="ECO:0007669"/>
    <property type="project" value="TreeGrafter"/>
</dbReference>
<dbReference type="EMBL" id="JAGHKT020000018">
    <property type="protein sequence ID" value="MCM5673107.1"/>
    <property type="molecule type" value="Genomic_DNA"/>
</dbReference>
<dbReference type="GO" id="GO:0003684">
    <property type="term" value="F:damaged DNA binding"/>
    <property type="evidence" value="ECO:0007669"/>
    <property type="project" value="InterPro"/>
</dbReference>
<evidence type="ECO:0000256" key="3">
    <source>
        <dbReference type="ARBA" id="ARBA00023204"/>
    </source>
</evidence>
<dbReference type="Pfam" id="PF00817">
    <property type="entry name" value="IMS"/>
    <property type="match status" value="1"/>
</dbReference>
<dbReference type="InterPro" id="IPR001126">
    <property type="entry name" value="UmuC"/>
</dbReference>
<dbReference type="InterPro" id="IPR050116">
    <property type="entry name" value="DNA_polymerase-Y"/>
</dbReference>
<accession>A0A4Q9WTH6</accession>
<evidence type="ECO:0000256" key="2">
    <source>
        <dbReference type="ARBA" id="ARBA00022763"/>
    </source>
</evidence>
<keyword evidence="2" id="KW-0227">DNA damage</keyword>
<dbReference type="GO" id="GO:0006281">
    <property type="term" value="P:DNA repair"/>
    <property type="evidence" value="ECO:0007669"/>
    <property type="project" value="UniProtKB-KW"/>
</dbReference>
<dbReference type="SUPFAM" id="SSF56672">
    <property type="entry name" value="DNA/RNA polymerases"/>
    <property type="match status" value="1"/>
</dbReference>
<proteinExistence type="inferred from homology"/>
<protein>
    <submittedName>
        <fullName evidence="4">Y-family DNA polymerase</fullName>
    </submittedName>
</protein>
<dbReference type="InterPro" id="IPR043128">
    <property type="entry name" value="Rev_trsase/Diguanyl_cyclase"/>
</dbReference>
<dbReference type="GO" id="GO:0042276">
    <property type="term" value="P:error-prone translesion synthesis"/>
    <property type="evidence" value="ECO:0007669"/>
    <property type="project" value="TreeGrafter"/>
</dbReference>
<dbReference type="Gene3D" id="1.10.150.20">
    <property type="entry name" value="5' to 3' exonuclease, C-terminal subdomain"/>
    <property type="match status" value="1"/>
</dbReference>
<dbReference type="Gene3D" id="3.30.1490.100">
    <property type="entry name" value="DNA polymerase, Y-family, little finger domain"/>
    <property type="match status" value="1"/>
</dbReference>
<dbReference type="GO" id="GO:0005829">
    <property type="term" value="C:cytosol"/>
    <property type="evidence" value="ECO:0007669"/>
    <property type="project" value="TreeGrafter"/>
</dbReference>
<dbReference type="Pfam" id="PF11799">
    <property type="entry name" value="IMS_C"/>
    <property type="match status" value="1"/>
</dbReference>
<dbReference type="PANTHER" id="PTHR11076:SF35">
    <property type="entry name" value="DNA REPAIR PROTEIN HOMOLOG YOBH"/>
    <property type="match status" value="1"/>
</dbReference>
<organism evidence="4 5">
    <name type="scientific">Staphylococcus hominis</name>
    <dbReference type="NCBI Taxonomy" id="1290"/>
    <lineage>
        <taxon>Bacteria</taxon>
        <taxon>Bacillati</taxon>
        <taxon>Bacillota</taxon>
        <taxon>Bacilli</taxon>
        <taxon>Bacillales</taxon>
        <taxon>Staphylococcaceae</taxon>
        <taxon>Staphylococcus</taxon>
    </lineage>
</organism>
<dbReference type="SUPFAM" id="SSF100879">
    <property type="entry name" value="Lesion bypass DNA polymerase (Y-family), little finger domain"/>
    <property type="match status" value="1"/>
</dbReference>
<name>A0A4Q9WTH6_STAHO</name>
<dbReference type="Gene3D" id="3.40.1170.60">
    <property type="match status" value="1"/>
</dbReference>
<evidence type="ECO:0000313" key="5">
    <source>
        <dbReference type="Proteomes" id="UP000665944"/>
    </source>
</evidence>
<dbReference type="Gene3D" id="3.30.70.270">
    <property type="match status" value="1"/>
</dbReference>
<sequence length="420" mass="48364">MYDYNLLEDRDILCVDQKSFYASVSCIEKGLDPLMTKLAVVADTKRQGSVVLAATPKLKELGIKTGSRLFEIPQRNDIYIINPSMRRYLEVSLEISKIALKYVPGEDLHQYSIDEFFMDVTNSYHLFNTTVYSFAKCFQKEILDKTGIYCTIGIGSNLLLSKVAMDIEAKHTKEGITEWRYHDIPDKLWCISPLKSFWGINKKTEIKLNKKGIITIGDLAHYPHRYLKKDFGILGTDMHLHANGIDQSKIREKSKINNPTICKSQILMRDYQFNETKIVMQELIEDVACRLRERKQLARTIHFSFGYTQGGGIHKQHTLTDATNLEQDIFKVVNDYANQLCDKQALYRTLSVSLTQFINEENRQLNLFVDEYKRQRDENLAKTIDTLQKKYGKGIVSKAISYTESGTKHNRLGLMAGHKM</sequence>
<dbReference type="Proteomes" id="UP000665944">
    <property type="component" value="Unassembled WGS sequence"/>
</dbReference>